<dbReference type="GO" id="GO:0003677">
    <property type="term" value="F:DNA binding"/>
    <property type="evidence" value="ECO:0007669"/>
    <property type="project" value="UniProtKB-UniRule"/>
</dbReference>
<dbReference type="Proteomes" id="UP000186040">
    <property type="component" value="Unassembled WGS sequence"/>
</dbReference>
<evidence type="ECO:0000256" key="1">
    <source>
        <dbReference type="ARBA" id="ARBA00005820"/>
    </source>
</evidence>
<dbReference type="SUPFAM" id="SSF46894">
    <property type="entry name" value="C-terminal effector domain of the bipartite response regulators"/>
    <property type="match status" value="1"/>
</dbReference>
<comment type="caution">
    <text evidence="7">The sequence shown here is derived from an EMBL/GenBank/DDBJ whole genome shotgun (WGS) entry which is preliminary data.</text>
</comment>
<dbReference type="InterPro" id="IPR001867">
    <property type="entry name" value="OmpR/PhoB-type_DNA-bd"/>
</dbReference>
<keyword evidence="8" id="KW-1185">Reference proteome</keyword>
<dbReference type="SUPFAM" id="SSF48452">
    <property type="entry name" value="TPR-like"/>
    <property type="match status" value="2"/>
</dbReference>
<evidence type="ECO:0000313" key="8">
    <source>
        <dbReference type="Proteomes" id="UP000186040"/>
    </source>
</evidence>
<feature type="DNA-binding region" description="OmpR/PhoB-type" evidence="5">
    <location>
        <begin position="1"/>
        <end position="94"/>
    </location>
</feature>
<dbReference type="SMART" id="SM00862">
    <property type="entry name" value="Trans_reg_C"/>
    <property type="match status" value="1"/>
</dbReference>
<evidence type="ECO:0000256" key="2">
    <source>
        <dbReference type="ARBA" id="ARBA00023015"/>
    </source>
</evidence>
<dbReference type="InterPro" id="IPR051677">
    <property type="entry name" value="AfsR-DnrI-RedD_regulator"/>
</dbReference>
<evidence type="ECO:0000256" key="4">
    <source>
        <dbReference type="ARBA" id="ARBA00023163"/>
    </source>
</evidence>
<dbReference type="STRING" id="1193682.BJP25_16990"/>
<gene>
    <name evidence="7" type="ORF">BJP25_16990</name>
</gene>
<dbReference type="InterPro" id="IPR036388">
    <property type="entry name" value="WH-like_DNA-bd_sf"/>
</dbReference>
<accession>A0A1Q9LMG2</accession>
<dbReference type="InterPro" id="IPR027417">
    <property type="entry name" value="P-loop_NTPase"/>
</dbReference>
<dbReference type="SMART" id="SM00028">
    <property type="entry name" value="TPR"/>
    <property type="match status" value="5"/>
</dbReference>
<dbReference type="InterPro" id="IPR016032">
    <property type="entry name" value="Sig_transdc_resp-reg_C-effctor"/>
</dbReference>
<feature type="domain" description="OmpR/PhoB-type" evidence="6">
    <location>
        <begin position="1"/>
        <end position="94"/>
    </location>
</feature>
<evidence type="ECO:0000256" key="3">
    <source>
        <dbReference type="ARBA" id="ARBA00023125"/>
    </source>
</evidence>
<dbReference type="Gene3D" id="1.10.10.10">
    <property type="entry name" value="Winged helix-like DNA-binding domain superfamily/Winged helix DNA-binding domain"/>
    <property type="match status" value="1"/>
</dbReference>
<evidence type="ECO:0000259" key="6">
    <source>
        <dbReference type="PROSITE" id="PS51755"/>
    </source>
</evidence>
<sequence>MATFRLLGPLEVWHGGQVVPVRGTRQQIVLSVLLLGVGRVVPSDRLATAVWDDDPPVTARSQIQISISKLRPFLSGLGFPNAIATREPGYALTVPGESIDAVVFSELVAQGREAARSQDPERAVRTLRQALDLWRGDALAGSRSRVVHAAALRLDEDRLSVIDDCVGLELRLGRHRQVVSELRDLIAAHPLRECFYTRLMAALYLDGRQADALEVYRRARYVLVEENGLTPGDSLRAMEHAVLTGTVEVAPLPVVAPQPAPVEPEPDVEAREVPRQLPLRSRGFVGREEARERLRSALLGPGAGDEPLVVTGAAGVGKSALAVEMAHEVTDRFPDGQLFARLRSGDARPVPPEQVLGYFLRALGVPPATLPTDRDSLEGLYRSKLAGKRVLVLLDDAASAGQVEPLLPAAVGVATVITSRYALTGLPNARRVDLLPFGPETSALLLAEMVGAERVAAEPEAAAAIAASCAHLPLALQIAAAKLATRGHWRLVDMATRLGDERWRLDELSLHGTGVRASISVSIEALGARERRLLLLLSALGAGDFGSWVCGPLLDEDATHAAGVLDELVDARLAEVHAGSGSNTRYRLHDLVGVFARELLAAELTPEERRAALHRLLRCWCYLAGEAHRREYGGDFTAPRTDAEPWPLPGWLLDDLLAEPVSWFESEHINALTAVRLAADLGHVALCCDLAVSLVTLFEARALREDWRATHEVALESALAHGDRRAEARIRYSRAALALVEQRFDAAGADLAAALAWFTDADDAHGRGLARRGLGTIDRIQGRRESARDHYERAIADLRRSGDEVGEAHVLTNLAQIELDSGDPAAAEDLLGAALSICTRLGVRRVAAQARYRLGLLHLDRGALDRAEAEFEAVLSSVTAAEDPAGKGYALLGVGTVHLARADLPAATTALTEALDLMRTAGSRVGEGRVLLARAEVALASGAEDVAADGLTAAESAFAEIGAGDWLRRVSELRLELG</sequence>
<dbReference type="PRINTS" id="PR00364">
    <property type="entry name" value="DISEASERSIST"/>
</dbReference>
<comment type="similarity">
    <text evidence="1">Belongs to the AfsR/DnrI/RedD regulatory family.</text>
</comment>
<keyword evidence="4" id="KW-0804">Transcription</keyword>
<evidence type="ECO:0000313" key="7">
    <source>
        <dbReference type="EMBL" id="OLR93193.1"/>
    </source>
</evidence>
<protein>
    <recommendedName>
        <fullName evidence="6">OmpR/PhoB-type domain-containing protein</fullName>
    </recommendedName>
</protein>
<proteinExistence type="inferred from homology"/>
<dbReference type="PANTHER" id="PTHR35807:SF1">
    <property type="entry name" value="TRANSCRIPTIONAL REGULATOR REDD"/>
    <property type="match status" value="1"/>
</dbReference>
<dbReference type="InterPro" id="IPR019734">
    <property type="entry name" value="TPR_rpt"/>
</dbReference>
<dbReference type="InterPro" id="IPR011990">
    <property type="entry name" value="TPR-like_helical_dom_sf"/>
</dbReference>
<dbReference type="EMBL" id="MKQR01000011">
    <property type="protein sequence ID" value="OLR93193.1"/>
    <property type="molecule type" value="Genomic_DNA"/>
</dbReference>
<dbReference type="SUPFAM" id="SSF52540">
    <property type="entry name" value="P-loop containing nucleoside triphosphate hydrolases"/>
    <property type="match status" value="1"/>
</dbReference>
<dbReference type="PROSITE" id="PS51755">
    <property type="entry name" value="OMPR_PHOB"/>
    <property type="match status" value="1"/>
</dbReference>
<dbReference type="SMART" id="SM01043">
    <property type="entry name" value="BTAD"/>
    <property type="match status" value="1"/>
</dbReference>
<reference evidence="7 8" key="1">
    <citation type="submission" date="2016-10" db="EMBL/GenBank/DDBJ databases">
        <title>The Draft Genome Sequence of Actinokineospora bangkokensis 44EHWT reveals the biosynthetic pathway of antifungal compounds Thailandins with unusual extender unit butylmalonyl-CoA.</title>
        <authorList>
            <person name="Greule A."/>
            <person name="Intra B."/>
            <person name="Flemming S."/>
            <person name="Rommel M.G."/>
            <person name="Panbangred W."/>
            <person name="Bechthold A."/>
        </authorList>
    </citation>
    <scope>NUCLEOTIDE SEQUENCE [LARGE SCALE GENOMIC DNA]</scope>
    <source>
        <strain evidence="7 8">44EHW</strain>
    </source>
</reference>
<dbReference type="Gene3D" id="3.40.50.300">
    <property type="entry name" value="P-loop containing nucleotide triphosphate hydrolases"/>
    <property type="match status" value="1"/>
</dbReference>
<dbReference type="Gene3D" id="1.25.40.10">
    <property type="entry name" value="Tetratricopeptide repeat domain"/>
    <property type="match status" value="2"/>
</dbReference>
<dbReference type="PANTHER" id="PTHR35807">
    <property type="entry name" value="TRANSCRIPTIONAL REGULATOR REDD-RELATED"/>
    <property type="match status" value="1"/>
</dbReference>
<dbReference type="GO" id="GO:0006355">
    <property type="term" value="P:regulation of DNA-templated transcription"/>
    <property type="evidence" value="ECO:0007669"/>
    <property type="project" value="InterPro"/>
</dbReference>
<dbReference type="GO" id="GO:0043531">
    <property type="term" value="F:ADP binding"/>
    <property type="evidence" value="ECO:0007669"/>
    <property type="project" value="InterPro"/>
</dbReference>
<evidence type="ECO:0000256" key="5">
    <source>
        <dbReference type="PROSITE-ProRule" id="PRU01091"/>
    </source>
</evidence>
<organism evidence="7 8">
    <name type="scientific">Actinokineospora bangkokensis</name>
    <dbReference type="NCBI Taxonomy" id="1193682"/>
    <lineage>
        <taxon>Bacteria</taxon>
        <taxon>Bacillati</taxon>
        <taxon>Actinomycetota</taxon>
        <taxon>Actinomycetes</taxon>
        <taxon>Pseudonocardiales</taxon>
        <taxon>Pseudonocardiaceae</taxon>
        <taxon>Actinokineospora</taxon>
    </lineage>
</organism>
<dbReference type="RefSeq" id="WP_075974895.1">
    <property type="nucleotide sequence ID" value="NZ_MKQR01000011.1"/>
</dbReference>
<keyword evidence="3 5" id="KW-0238">DNA-binding</keyword>
<dbReference type="CDD" id="cd15831">
    <property type="entry name" value="BTAD"/>
    <property type="match status" value="1"/>
</dbReference>
<dbReference type="OrthoDB" id="7628974at2"/>
<keyword evidence="2" id="KW-0805">Transcription regulation</keyword>
<dbReference type="GO" id="GO:0000160">
    <property type="term" value="P:phosphorelay signal transduction system"/>
    <property type="evidence" value="ECO:0007669"/>
    <property type="project" value="InterPro"/>
</dbReference>
<dbReference type="AlphaFoldDB" id="A0A1Q9LMG2"/>
<dbReference type="Pfam" id="PF03704">
    <property type="entry name" value="BTAD"/>
    <property type="match status" value="1"/>
</dbReference>
<dbReference type="InterPro" id="IPR005158">
    <property type="entry name" value="BTAD"/>
</dbReference>
<name>A0A1Q9LMG2_9PSEU</name>